<comment type="caution">
    <text evidence="3">The sequence shown here is derived from an EMBL/GenBank/DDBJ whole genome shotgun (WGS) entry which is preliminary data.</text>
</comment>
<evidence type="ECO:0000313" key="4">
    <source>
        <dbReference type="Proteomes" id="UP001321760"/>
    </source>
</evidence>
<evidence type="ECO:0000313" key="3">
    <source>
        <dbReference type="EMBL" id="KAK4448952.1"/>
    </source>
</evidence>
<feature type="compositionally biased region" description="Low complexity" evidence="1">
    <location>
        <begin position="91"/>
        <end position="106"/>
    </location>
</feature>
<organism evidence="3 4">
    <name type="scientific">Podospora aff. communis PSN243</name>
    <dbReference type="NCBI Taxonomy" id="3040156"/>
    <lineage>
        <taxon>Eukaryota</taxon>
        <taxon>Fungi</taxon>
        <taxon>Dikarya</taxon>
        <taxon>Ascomycota</taxon>
        <taxon>Pezizomycotina</taxon>
        <taxon>Sordariomycetes</taxon>
        <taxon>Sordariomycetidae</taxon>
        <taxon>Sordariales</taxon>
        <taxon>Podosporaceae</taxon>
        <taxon>Podospora</taxon>
    </lineage>
</organism>
<dbReference type="Pfam" id="PF00656">
    <property type="entry name" value="Peptidase_C14"/>
    <property type="match status" value="1"/>
</dbReference>
<dbReference type="GO" id="GO:0006508">
    <property type="term" value="P:proteolysis"/>
    <property type="evidence" value="ECO:0007669"/>
    <property type="project" value="InterPro"/>
</dbReference>
<dbReference type="EMBL" id="MU865940">
    <property type="protein sequence ID" value="KAK4448952.1"/>
    <property type="molecule type" value="Genomic_DNA"/>
</dbReference>
<reference evidence="3" key="1">
    <citation type="journal article" date="2023" name="Mol. Phylogenet. Evol.">
        <title>Genome-scale phylogeny and comparative genomics of the fungal order Sordariales.</title>
        <authorList>
            <person name="Hensen N."/>
            <person name="Bonometti L."/>
            <person name="Westerberg I."/>
            <person name="Brannstrom I.O."/>
            <person name="Guillou S."/>
            <person name="Cros-Aarteil S."/>
            <person name="Calhoun S."/>
            <person name="Haridas S."/>
            <person name="Kuo A."/>
            <person name="Mondo S."/>
            <person name="Pangilinan J."/>
            <person name="Riley R."/>
            <person name="LaButti K."/>
            <person name="Andreopoulos B."/>
            <person name="Lipzen A."/>
            <person name="Chen C."/>
            <person name="Yan M."/>
            <person name="Daum C."/>
            <person name="Ng V."/>
            <person name="Clum A."/>
            <person name="Steindorff A."/>
            <person name="Ohm R.A."/>
            <person name="Martin F."/>
            <person name="Silar P."/>
            <person name="Natvig D.O."/>
            <person name="Lalanne C."/>
            <person name="Gautier V."/>
            <person name="Ament-Velasquez S.L."/>
            <person name="Kruys A."/>
            <person name="Hutchinson M.I."/>
            <person name="Powell A.J."/>
            <person name="Barry K."/>
            <person name="Miller A.N."/>
            <person name="Grigoriev I.V."/>
            <person name="Debuchy R."/>
            <person name="Gladieux P."/>
            <person name="Hiltunen Thoren M."/>
            <person name="Johannesson H."/>
        </authorList>
    </citation>
    <scope>NUCLEOTIDE SEQUENCE</scope>
    <source>
        <strain evidence="3">PSN243</strain>
    </source>
</reference>
<evidence type="ECO:0000256" key="1">
    <source>
        <dbReference type="SAM" id="MobiDB-lite"/>
    </source>
</evidence>
<keyword evidence="4" id="KW-1185">Reference proteome</keyword>
<dbReference type="Proteomes" id="UP001321760">
    <property type="component" value="Unassembled WGS sequence"/>
</dbReference>
<accession>A0AAV9GLA8</accession>
<protein>
    <recommendedName>
        <fullName evidence="2">Peptidase C14 caspase domain-containing protein</fullName>
    </recommendedName>
</protein>
<dbReference type="AlphaFoldDB" id="A0AAV9GLA8"/>
<dbReference type="GO" id="GO:0004197">
    <property type="term" value="F:cysteine-type endopeptidase activity"/>
    <property type="evidence" value="ECO:0007669"/>
    <property type="project" value="InterPro"/>
</dbReference>
<name>A0AAV9GLA8_9PEZI</name>
<proteinExistence type="predicted"/>
<dbReference type="InterPro" id="IPR011600">
    <property type="entry name" value="Pept_C14_caspase"/>
</dbReference>
<gene>
    <name evidence="3" type="ORF">QBC34DRAFT_449189</name>
</gene>
<dbReference type="Gene3D" id="3.40.50.1460">
    <property type="match status" value="1"/>
</dbReference>
<reference evidence="3" key="2">
    <citation type="submission" date="2023-05" db="EMBL/GenBank/DDBJ databases">
        <authorList>
            <consortium name="Lawrence Berkeley National Laboratory"/>
            <person name="Steindorff A."/>
            <person name="Hensen N."/>
            <person name="Bonometti L."/>
            <person name="Westerberg I."/>
            <person name="Brannstrom I.O."/>
            <person name="Guillou S."/>
            <person name="Cros-Aarteil S."/>
            <person name="Calhoun S."/>
            <person name="Haridas S."/>
            <person name="Kuo A."/>
            <person name="Mondo S."/>
            <person name="Pangilinan J."/>
            <person name="Riley R."/>
            <person name="Labutti K."/>
            <person name="Andreopoulos B."/>
            <person name="Lipzen A."/>
            <person name="Chen C."/>
            <person name="Yanf M."/>
            <person name="Daum C."/>
            <person name="Ng V."/>
            <person name="Clum A."/>
            <person name="Ohm R."/>
            <person name="Martin F."/>
            <person name="Silar P."/>
            <person name="Natvig D."/>
            <person name="Lalanne C."/>
            <person name="Gautier V."/>
            <person name="Ament-Velasquez S.L."/>
            <person name="Kruys A."/>
            <person name="Hutchinson M.I."/>
            <person name="Powell A.J."/>
            <person name="Barry K."/>
            <person name="Miller A.N."/>
            <person name="Grigoriev I.V."/>
            <person name="Debuchy R."/>
            <person name="Gladieux P."/>
            <person name="Thoren M.H."/>
            <person name="Johannesson H."/>
        </authorList>
    </citation>
    <scope>NUCLEOTIDE SEQUENCE</scope>
    <source>
        <strain evidence="3">PSN243</strain>
    </source>
</reference>
<sequence>MQRFDTRRREVDYEYGPEGSWGGAADGFAPIDYEVAAVAPRRRPSERFFYPDAAQYSVDREKEILRQRIRPTLSANSVADHRRHMRARSLSMSRPSSQESISSYESGGDRRLNHRLPVKYHNQQQLSLVSSQSALTPWPRARSPERDLRRDEGRVARRDEYARGYVVESPVLSLGPRYPTAPPFYDDTRLPSAFQRMSLGPDMRALSARSASFDAKSSLGLARKGVSQSPRRMVGEHFEPLIKQRPKYPRYREVHVLILTWKFHDLRTAPYTAPPTADYVSLEDETRRLHETFGSFGYKVQDWSIPMERPVEKMRNRLKKFCRQAADDTLLIVYYHGHGSLDDDNELVFSSHEHPANLDWCQAAAAELYAAMLSGDACPSHGHEKNYHKLLKKYERYRPVAEVKWSDIRETILGAPCDLLLILDCCAAGGANLRHVNWQPSKSAEGYTKHLFAACGFESSTSDDMTAAMCDVLDEWVPSQPSRDNVRTTSPAPFLTTKRLHQIMEDKLQKDSVGSQPIFKQLLPHDPEQYITLPNLLDAERRGRGRGYYEHVD</sequence>
<feature type="region of interest" description="Disordered" evidence="1">
    <location>
        <begin position="75"/>
        <end position="110"/>
    </location>
</feature>
<evidence type="ECO:0000259" key="2">
    <source>
        <dbReference type="Pfam" id="PF00656"/>
    </source>
</evidence>
<feature type="domain" description="Peptidase C14 caspase" evidence="2">
    <location>
        <begin position="286"/>
        <end position="379"/>
    </location>
</feature>